<proteinExistence type="predicted"/>
<comment type="caution">
    <text evidence="1">The sequence shown here is derived from an EMBL/GenBank/DDBJ whole genome shotgun (WGS) entry which is preliminary data.</text>
</comment>
<dbReference type="EMBL" id="MRCB01000008">
    <property type="protein sequence ID" value="OKH23860.1"/>
    <property type="molecule type" value="Genomic_DNA"/>
</dbReference>
<accession>A0A1U7HJU1</accession>
<keyword evidence="2" id="KW-1185">Reference proteome</keyword>
<sequence length="179" mass="20721">MEISVDSQVSFSRPLVYSTYRDKLVELGPYLPNVRSLQLKSRQETERQVRLVLEWHGGGDIPAAARTLLSEKLFAWTEYDVWDNNEFTVDWRIETHAYREAVFCAGKNRFLDRGNYTLVESRAEVRIDLSAIQGIPPFLLGQLVNLVEELLSKKIEPNLVRMGQNVQKYLEQTQKNQSC</sequence>
<organism evidence="1 2">
    <name type="scientific">Hydrococcus rivularis NIES-593</name>
    <dbReference type="NCBI Taxonomy" id="1921803"/>
    <lineage>
        <taxon>Bacteria</taxon>
        <taxon>Bacillati</taxon>
        <taxon>Cyanobacteriota</taxon>
        <taxon>Cyanophyceae</taxon>
        <taxon>Pleurocapsales</taxon>
        <taxon>Hydrococcaceae</taxon>
        <taxon>Hydrococcus</taxon>
    </lineage>
</organism>
<evidence type="ECO:0000313" key="1">
    <source>
        <dbReference type="EMBL" id="OKH23860.1"/>
    </source>
</evidence>
<protein>
    <recommendedName>
        <fullName evidence="3">Cyclase</fullName>
    </recommendedName>
</protein>
<dbReference type="AlphaFoldDB" id="A0A1U7HJU1"/>
<dbReference type="Proteomes" id="UP000186868">
    <property type="component" value="Unassembled WGS sequence"/>
</dbReference>
<evidence type="ECO:0008006" key="3">
    <source>
        <dbReference type="Google" id="ProtNLM"/>
    </source>
</evidence>
<dbReference type="InterPro" id="IPR023393">
    <property type="entry name" value="START-like_dom_sf"/>
</dbReference>
<reference evidence="1 2" key="1">
    <citation type="submission" date="2016-11" db="EMBL/GenBank/DDBJ databases">
        <title>Draft Genome Sequences of Nine Cyanobacterial Strains from Diverse Habitats.</title>
        <authorList>
            <person name="Zhu T."/>
            <person name="Hou S."/>
            <person name="Lu X."/>
            <person name="Hess W.R."/>
        </authorList>
    </citation>
    <scope>NUCLEOTIDE SEQUENCE [LARGE SCALE GENOMIC DNA]</scope>
    <source>
        <strain evidence="1 2">NIES-593</strain>
    </source>
</reference>
<dbReference type="STRING" id="1921803.NIES593_08740"/>
<evidence type="ECO:0000313" key="2">
    <source>
        <dbReference type="Proteomes" id="UP000186868"/>
    </source>
</evidence>
<gene>
    <name evidence="1" type="ORF">NIES593_08740</name>
</gene>
<dbReference type="Gene3D" id="3.30.530.20">
    <property type="match status" value="1"/>
</dbReference>
<name>A0A1U7HJU1_9CYAN</name>